<keyword evidence="2" id="KW-1185">Reference proteome</keyword>
<evidence type="ECO:0000313" key="1">
    <source>
        <dbReference type="EMBL" id="MCW1885237.1"/>
    </source>
</evidence>
<sequence>MAYNQASFFLFAPGVGPIMETVEGAVTSSGDSVSTLSFSSSDSAAPQVFTTALRQWFMDRGFARKGDSEKQMFRGTQPTPFGMEDEIVVWLSLDEDQVTGLYMRFLLTKQTPEQIPEWTNLILALGHDFGFQIMGANHELLPCSDFLGVLVQNYNFLDFKKAKGWVI</sequence>
<organism evidence="1 2">
    <name type="scientific">Luteolibacter flavescens</name>
    <dbReference type="NCBI Taxonomy" id="1859460"/>
    <lineage>
        <taxon>Bacteria</taxon>
        <taxon>Pseudomonadati</taxon>
        <taxon>Verrucomicrobiota</taxon>
        <taxon>Verrucomicrobiia</taxon>
        <taxon>Verrucomicrobiales</taxon>
        <taxon>Verrucomicrobiaceae</taxon>
        <taxon>Luteolibacter</taxon>
    </lineage>
</organism>
<name>A0ABT3FNU2_9BACT</name>
<gene>
    <name evidence="1" type="ORF">OKA04_10900</name>
</gene>
<accession>A0ABT3FNU2</accession>
<reference evidence="1 2" key="1">
    <citation type="submission" date="2022-10" db="EMBL/GenBank/DDBJ databases">
        <title>Luteolibacter flavescens strain MCCC 1K03193, whole genome shotgun sequencing project.</title>
        <authorList>
            <person name="Zhao G."/>
            <person name="Shen L."/>
        </authorList>
    </citation>
    <scope>NUCLEOTIDE SEQUENCE [LARGE SCALE GENOMIC DNA]</scope>
    <source>
        <strain evidence="1 2">MCCC 1K03193</strain>
    </source>
</reference>
<dbReference type="RefSeq" id="WP_264501194.1">
    <property type="nucleotide sequence ID" value="NZ_JAPDDS010000005.1"/>
</dbReference>
<evidence type="ECO:0000313" key="2">
    <source>
        <dbReference type="Proteomes" id="UP001207930"/>
    </source>
</evidence>
<comment type="caution">
    <text evidence="1">The sequence shown here is derived from an EMBL/GenBank/DDBJ whole genome shotgun (WGS) entry which is preliminary data.</text>
</comment>
<proteinExistence type="predicted"/>
<dbReference type="Proteomes" id="UP001207930">
    <property type="component" value="Unassembled WGS sequence"/>
</dbReference>
<dbReference type="EMBL" id="JAPDDS010000005">
    <property type="protein sequence ID" value="MCW1885237.1"/>
    <property type="molecule type" value="Genomic_DNA"/>
</dbReference>
<protein>
    <submittedName>
        <fullName evidence="1">Uncharacterized protein</fullName>
    </submittedName>
</protein>